<dbReference type="InterPro" id="IPR002733">
    <property type="entry name" value="AMMECR1_domain"/>
</dbReference>
<evidence type="ECO:0000259" key="1">
    <source>
        <dbReference type="PROSITE" id="PS51112"/>
    </source>
</evidence>
<dbReference type="AlphaFoldDB" id="A0A1I3BT01"/>
<dbReference type="Gene3D" id="3.40.830.10">
    <property type="entry name" value="LigB-like"/>
    <property type="match status" value="1"/>
</dbReference>
<dbReference type="Proteomes" id="UP000183639">
    <property type="component" value="Unassembled WGS sequence"/>
</dbReference>
<gene>
    <name evidence="2" type="ORF">SAMN04487861_101209</name>
</gene>
<dbReference type="InterPro" id="IPR027623">
    <property type="entry name" value="AmmeMemoSam_A"/>
</dbReference>
<reference evidence="2 3" key="1">
    <citation type="submission" date="2016-10" db="EMBL/GenBank/DDBJ databases">
        <authorList>
            <person name="de Groot N.N."/>
        </authorList>
    </citation>
    <scope>NUCLEOTIDE SEQUENCE [LARGE SCALE GENOMIC DNA]</scope>
    <source>
        <strain evidence="2 3">Z108</strain>
    </source>
</reference>
<dbReference type="SUPFAM" id="SSF53213">
    <property type="entry name" value="LigB-like"/>
    <property type="match status" value="1"/>
</dbReference>
<dbReference type="InterPro" id="IPR004183">
    <property type="entry name" value="Xdiol_dOase_suB"/>
</dbReference>
<dbReference type="GO" id="GO:0008198">
    <property type="term" value="F:ferrous iron binding"/>
    <property type="evidence" value="ECO:0007669"/>
    <property type="project" value="InterPro"/>
</dbReference>
<protein>
    <submittedName>
        <fullName evidence="2">Uncharacterized protein, PH0010 family/AmmeMemoRadiSam system protein A/AmmeMemoRadiSam system protein B</fullName>
    </submittedName>
</protein>
<dbReference type="Pfam" id="PF02900">
    <property type="entry name" value="LigB"/>
    <property type="match status" value="1"/>
</dbReference>
<dbReference type="PROSITE" id="PS51112">
    <property type="entry name" value="AMMECR1"/>
    <property type="match status" value="1"/>
</dbReference>
<dbReference type="PANTHER" id="PTHR13016">
    <property type="entry name" value="AMMECR1 HOMOLOG"/>
    <property type="match status" value="1"/>
</dbReference>
<sequence>MGIMAAMAVPHPPLIIPEVGRGQERGIAKTVEAYEKVMARAAALQPDLVIVVSPHSVMYADYCHISPGTGAAGDFGRFGAPAVKVSAAYDAEFVAALSEACAAADIPAGTLGEKNPALDHGTMIPLYFLQKHWQRFQAVRIGIGGVPAREHYRLGQQLAAVAERLGRRAVLVASGDWSHKLKADGPYGFAAEGPVLDEKLAKDLGAADFLSLLTTPAELAEKAAECGLRAFWILAGAMDRRQVKAELLSYEGPFGVGYGVAFFWPGGADASRAIGEQLVRQEQAELARCRAQEDAWVRLARHSLETYVKTKSYASLPEDLPAEILSGHAGAFVSIHKDGALRGCIGTILPVRANLAEEILYNAVSAGTRDPRFAAVQPAELDQLVYKVDVLTEPEPIASSAELDVKRYGVIVQCGERRGLLLPDLDGVDTVEQQLAIARRKGNIGEEEACQLWRFEVVRHH</sequence>
<organism evidence="2 3">
    <name type="scientific">Selenomonas ruminantium</name>
    <dbReference type="NCBI Taxonomy" id="971"/>
    <lineage>
        <taxon>Bacteria</taxon>
        <taxon>Bacillati</taxon>
        <taxon>Bacillota</taxon>
        <taxon>Negativicutes</taxon>
        <taxon>Selenomonadales</taxon>
        <taxon>Selenomonadaceae</taxon>
        <taxon>Selenomonas</taxon>
    </lineage>
</organism>
<name>A0A1I3BT01_SELRU</name>
<dbReference type="RefSeq" id="WP_075441591.1">
    <property type="nucleotide sequence ID" value="NZ_FOQK01000001.1"/>
</dbReference>
<dbReference type="InterPro" id="IPR023473">
    <property type="entry name" value="AMMECR1"/>
</dbReference>
<dbReference type="CDD" id="cd07951">
    <property type="entry name" value="ED_3B_N_AMMECR1"/>
    <property type="match status" value="1"/>
</dbReference>
<dbReference type="NCBIfam" id="TIGR04336">
    <property type="entry name" value="AmmeMemoSam_B"/>
    <property type="match status" value="1"/>
</dbReference>
<dbReference type="PANTHER" id="PTHR13016:SF0">
    <property type="entry name" value="AMME SYNDROME CANDIDATE GENE 1 PROTEIN"/>
    <property type="match status" value="1"/>
</dbReference>
<feature type="domain" description="AMMECR1" evidence="1">
    <location>
        <begin position="291"/>
        <end position="461"/>
    </location>
</feature>
<evidence type="ECO:0000313" key="2">
    <source>
        <dbReference type="EMBL" id="SFH65415.1"/>
    </source>
</evidence>
<evidence type="ECO:0000313" key="3">
    <source>
        <dbReference type="Proteomes" id="UP000183639"/>
    </source>
</evidence>
<dbReference type="OrthoDB" id="159752at2"/>
<dbReference type="Gene3D" id="3.30.700.20">
    <property type="entry name" value="Hypothetical protein ph0010, domain 1"/>
    <property type="match status" value="1"/>
</dbReference>
<dbReference type="NCBIfam" id="TIGR04335">
    <property type="entry name" value="AmmeMemoSam_A"/>
    <property type="match status" value="1"/>
</dbReference>
<dbReference type="InterPro" id="IPR036071">
    <property type="entry name" value="AMMECR1_dom_sf"/>
</dbReference>
<proteinExistence type="predicted"/>
<dbReference type="SUPFAM" id="SSF143447">
    <property type="entry name" value="AMMECR1-like"/>
    <property type="match status" value="1"/>
</dbReference>
<dbReference type="Pfam" id="PF01871">
    <property type="entry name" value="AMMECR1"/>
    <property type="match status" value="1"/>
</dbReference>
<accession>A0A1I3BT01</accession>
<dbReference type="EMBL" id="FOQK01000001">
    <property type="protein sequence ID" value="SFH65415.1"/>
    <property type="molecule type" value="Genomic_DNA"/>
</dbReference>
<dbReference type="InterPro" id="IPR027485">
    <property type="entry name" value="AMMECR1_N"/>
</dbReference>
<dbReference type="GO" id="GO:0016702">
    <property type="term" value="F:oxidoreductase activity, acting on single donors with incorporation of molecular oxygen, incorporation of two atoms of oxygen"/>
    <property type="evidence" value="ECO:0007669"/>
    <property type="project" value="UniProtKB-ARBA"/>
</dbReference>